<dbReference type="InterPro" id="IPR029045">
    <property type="entry name" value="ClpP/crotonase-like_dom_sf"/>
</dbReference>
<keyword evidence="5" id="KW-0472">Membrane</keyword>
<dbReference type="InterPro" id="IPR047272">
    <property type="entry name" value="S49_SppA_C"/>
</dbReference>
<protein>
    <submittedName>
        <fullName evidence="8">Protease-4</fullName>
    </submittedName>
</protein>
<dbReference type="GO" id="GO:0004252">
    <property type="term" value="F:serine-type endopeptidase activity"/>
    <property type="evidence" value="ECO:0007669"/>
    <property type="project" value="InterPro"/>
</dbReference>
<comment type="similarity">
    <text evidence="1">Belongs to the peptidase S49 family.</text>
</comment>
<feature type="domain" description="Peptidase S49" evidence="6">
    <location>
        <begin position="104"/>
        <end position="254"/>
    </location>
</feature>
<dbReference type="PANTHER" id="PTHR42987">
    <property type="entry name" value="PEPTIDASE S49"/>
    <property type="match status" value="1"/>
</dbReference>
<dbReference type="EMBL" id="FAOP01000001">
    <property type="protein sequence ID" value="CUU00832.1"/>
    <property type="molecule type" value="Genomic_DNA"/>
</dbReference>
<dbReference type="Gene3D" id="6.20.330.10">
    <property type="match status" value="1"/>
</dbReference>
<accession>A0A0P1LKI1</accession>
<accession>A0A0P1L9W3</accession>
<evidence type="ECO:0000313" key="7">
    <source>
        <dbReference type="EMBL" id="CUS93325.1"/>
    </source>
</evidence>
<reference evidence="8 9" key="2">
    <citation type="submission" date="2015-11" db="EMBL/GenBank/DDBJ databases">
        <authorList>
            <person name="Zhang Y."/>
            <person name="Guo Z."/>
        </authorList>
    </citation>
    <scope>NUCLEOTIDE SEQUENCE [LARGE SCALE GENOMIC DNA]</scope>
    <source>
        <strain evidence="8">JGI-4</strain>
    </source>
</reference>
<name>A0A0P1LKI1_9BACT</name>
<keyword evidence="2 8" id="KW-0645">Protease</keyword>
<dbReference type="Gene3D" id="3.90.226.10">
    <property type="entry name" value="2-enoyl-CoA Hydratase, Chain A, domain 1"/>
    <property type="match status" value="1"/>
</dbReference>
<keyword evidence="5" id="KW-0812">Transmembrane</keyword>
<accession>A0A0P1LC67</accession>
<evidence type="ECO:0000256" key="3">
    <source>
        <dbReference type="ARBA" id="ARBA00022801"/>
    </source>
</evidence>
<sequence>MSKEAKWFLGIIGIILSLAVLFVALGFFTLVSSMKPEVEDEAIAGKDKVALIELKGVIINSEDIVKQIKKYVKSSAVKAIVVYVDSPGGGVSASEEIYQELKKAREKKPVVISMGSVAASGGYYVSLGASKIVANPGTITGSIGVIAQFPNLKKLLDKVGVEFEIIKSGKFKDSGNPYRGLTDEEKRYFQSVINDVYEQFVNHVVEERKMKRDDVLKIADGRVFTGKQAFEMGLVDTLGTLEDAIKIAGNLAGIKGEPKVVKERKKKPGILDLVFESKTIENLEEIKNFILNQPVLQYRCEFILK</sequence>
<feature type="transmembrane region" description="Helical" evidence="5">
    <location>
        <begin position="7"/>
        <end position="31"/>
    </location>
</feature>
<accession>A0A0P1MEM6</accession>
<dbReference type="GO" id="GO:0006508">
    <property type="term" value="P:proteolysis"/>
    <property type="evidence" value="ECO:0007669"/>
    <property type="project" value="UniProtKB-KW"/>
</dbReference>
<keyword evidence="5" id="KW-1133">Transmembrane helix</keyword>
<evidence type="ECO:0000256" key="2">
    <source>
        <dbReference type="ARBA" id="ARBA00022670"/>
    </source>
</evidence>
<evidence type="ECO:0000256" key="5">
    <source>
        <dbReference type="SAM" id="Phobius"/>
    </source>
</evidence>
<evidence type="ECO:0000256" key="1">
    <source>
        <dbReference type="ARBA" id="ARBA00008683"/>
    </source>
</evidence>
<reference evidence="7 10" key="1">
    <citation type="submission" date="2015-11" db="EMBL/GenBank/DDBJ databases">
        <authorList>
            <person name="Varghese N."/>
        </authorList>
    </citation>
    <scope>NUCLEOTIDE SEQUENCE [LARGE SCALE GENOMIC DNA]</scope>
    <source>
        <strain evidence="7 10">JGI-8</strain>
    </source>
</reference>
<dbReference type="PRINTS" id="PR00127">
    <property type="entry name" value="CLPPROTEASEP"/>
</dbReference>
<dbReference type="PANTHER" id="PTHR42987:SF7">
    <property type="entry name" value="SIGNAL PEPTIDE PEPTIDASE SPPA-RELATED"/>
    <property type="match status" value="1"/>
</dbReference>
<dbReference type="AlphaFoldDB" id="A0A0P1LKI1"/>
<accession>A0A0S4MP52</accession>
<dbReference type="RefSeq" id="WP_075427073.1">
    <property type="nucleotide sequence ID" value="NZ_CZVI01000034.1"/>
</dbReference>
<dbReference type="NCBIfam" id="TIGR00706">
    <property type="entry name" value="SppA_dom"/>
    <property type="match status" value="1"/>
</dbReference>
<dbReference type="SUPFAM" id="SSF52096">
    <property type="entry name" value="ClpP/crotonase"/>
    <property type="match status" value="1"/>
</dbReference>
<evidence type="ECO:0000313" key="9">
    <source>
        <dbReference type="Proteomes" id="UP000182011"/>
    </source>
</evidence>
<dbReference type="STRING" id="1633631.GCA_001442925_00108"/>
<dbReference type="OrthoDB" id="9764363at2"/>
<dbReference type="EMBL" id="CZVI01000034">
    <property type="protein sequence ID" value="CUS93325.1"/>
    <property type="molecule type" value="Genomic_DNA"/>
</dbReference>
<dbReference type="InterPro" id="IPR002142">
    <property type="entry name" value="Peptidase_S49"/>
</dbReference>
<proteinExistence type="inferred from homology"/>
<accession>A0A0N7MZR5</accession>
<dbReference type="InterPro" id="IPR001907">
    <property type="entry name" value="ClpP"/>
</dbReference>
<accession>A0A0P1LQ92</accession>
<dbReference type="InterPro" id="IPR004635">
    <property type="entry name" value="Pept_S49_SppA"/>
</dbReference>
<gene>
    <name evidence="8" type="ORF">JGI4_00108</name>
    <name evidence="7" type="ORF">JGI8_01802</name>
</gene>
<keyword evidence="4" id="KW-0720">Serine protease</keyword>
<evidence type="ECO:0000313" key="8">
    <source>
        <dbReference type="EMBL" id="CUU00832.1"/>
    </source>
</evidence>
<evidence type="ECO:0000256" key="4">
    <source>
        <dbReference type="ARBA" id="ARBA00022825"/>
    </source>
</evidence>
<dbReference type="GO" id="GO:0004176">
    <property type="term" value="F:ATP-dependent peptidase activity"/>
    <property type="evidence" value="ECO:0007669"/>
    <property type="project" value="InterPro"/>
</dbReference>
<evidence type="ECO:0000259" key="6">
    <source>
        <dbReference type="Pfam" id="PF01343"/>
    </source>
</evidence>
<dbReference type="CDD" id="cd07023">
    <property type="entry name" value="S49_Sppa_N_C"/>
    <property type="match status" value="1"/>
</dbReference>
<dbReference type="Proteomes" id="UP000182011">
    <property type="component" value="Unassembled WGS sequence"/>
</dbReference>
<dbReference type="Proteomes" id="UP000182200">
    <property type="component" value="Unassembled WGS sequence"/>
</dbReference>
<evidence type="ECO:0000313" key="10">
    <source>
        <dbReference type="Proteomes" id="UP000182200"/>
    </source>
</evidence>
<keyword evidence="10" id="KW-1185">Reference proteome</keyword>
<accession>A0A0N7MST3</accession>
<keyword evidence="3" id="KW-0378">Hydrolase</keyword>
<organism evidence="8 9">
    <name type="scientific">Candidatus Kryptonium thompsonii</name>
    <dbReference type="NCBI Taxonomy" id="1633631"/>
    <lineage>
        <taxon>Bacteria</taxon>
        <taxon>Pseudomonadati</taxon>
        <taxon>Candidatus Kryptoniota</taxon>
        <taxon>Candidatus Kryptonium</taxon>
    </lineage>
</organism>
<dbReference type="Pfam" id="PF01343">
    <property type="entry name" value="Peptidase_S49"/>
    <property type="match status" value="1"/>
</dbReference>